<organism evidence="2 3">
    <name type="scientific">Flavobacterium cerinum</name>
    <dbReference type="NCBI Taxonomy" id="2502784"/>
    <lineage>
        <taxon>Bacteria</taxon>
        <taxon>Pseudomonadati</taxon>
        <taxon>Bacteroidota</taxon>
        <taxon>Flavobacteriia</taxon>
        <taxon>Flavobacteriales</taxon>
        <taxon>Flavobacteriaceae</taxon>
        <taxon>Flavobacterium</taxon>
    </lineage>
</organism>
<evidence type="ECO:0000256" key="1">
    <source>
        <dbReference type="SAM" id="Phobius"/>
    </source>
</evidence>
<dbReference type="RefSeq" id="WP_128390413.1">
    <property type="nucleotide sequence ID" value="NZ_SBII01000009.1"/>
</dbReference>
<feature type="transmembrane region" description="Helical" evidence="1">
    <location>
        <begin position="6"/>
        <end position="24"/>
    </location>
</feature>
<proteinExistence type="predicted"/>
<dbReference type="AlphaFoldDB" id="A0A444H6M5"/>
<keyword evidence="1" id="KW-0812">Transmembrane</keyword>
<keyword evidence="1" id="KW-0472">Membrane</keyword>
<sequence>MDTSSLIIGLVLTLVCALPIIYIAKAQGKTKNKIKEIFSRYHQGKFIFTTKETHFKKIFALDEQNKGFLFVNLDADHDDTHFVDLNEVTSCRIEEINAGTNSKIIMHFKSGTKENKEVVLYDLESDKLGNIYWPGNEQIAKKWQKLIEDCF</sequence>
<gene>
    <name evidence="2" type="ORF">EPI11_12995</name>
</gene>
<evidence type="ECO:0000313" key="3">
    <source>
        <dbReference type="Proteomes" id="UP000287527"/>
    </source>
</evidence>
<dbReference type="OrthoDB" id="1352952at2"/>
<keyword evidence="3" id="KW-1185">Reference proteome</keyword>
<dbReference type="EMBL" id="SBII01000009">
    <property type="protein sequence ID" value="RWW98837.1"/>
    <property type="molecule type" value="Genomic_DNA"/>
</dbReference>
<keyword evidence="1" id="KW-1133">Transmembrane helix</keyword>
<accession>A0A444H6M5</accession>
<reference evidence="2 3" key="1">
    <citation type="submission" date="2019-01" db="EMBL/GenBank/DDBJ databases">
        <title>Flavobacterium sp. nov.,isolated from freshwater.</title>
        <authorList>
            <person name="Zhang R."/>
            <person name="Du Z.-J."/>
        </authorList>
    </citation>
    <scope>NUCLEOTIDE SEQUENCE [LARGE SCALE GENOMIC DNA]</scope>
    <source>
        <strain evidence="2 3">1E403</strain>
    </source>
</reference>
<comment type="caution">
    <text evidence="2">The sequence shown here is derived from an EMBL/GenBank/DDBJ whole genome shotgun (WGS) entry which is preliminary data.</text>
</comment>
<name>A0A444H6M5_9FLAO</name>
<dbReference type="Proteomes" id="UP000287527">
    <property type="component" value="Unassembled WGS sequence"/>
</dbReference>
<protein>
    <submittedName>
        <fullName evidence="2">Uncharacterized protein</fullName>
    </submittedName>
</protein>
<evidence type="ECO:0000313" key="2">
    <source>
        <dbReference type="EMBL" id="RWW98837.1"/>
    </source>
</evidence>